<dbReference type="InterPro" id="IPR050950">
    <property type="entry name" value="HTH-type_LysR_regulators"/>
</dbReference>
<evidence type="ECO:0000256" key="4">
    <source>
        <dbReference type="ARBA" id="ARBA00023163"/>
    </source>
</evidence>
<keyword evidence="4" id="KW-0804">Transcription</keyword>
<feature type="domain" description="HTH lysR-type" evidence="5">
    <location>
        <begin position="1"/>
        <end position="58"/>
    </location>
</feature>
<dbReference type="GO" id="GO:0005829">
    <property type="term" value="C:cytosol"/>
    <property type="evidence" value="ECO:0007669"/>
    <property type="project" value="TreeGrafter"/>
</dbReference>
<dbReference type="FunFam" id="1.10.10.10:FF:000001">
    <property type="entry name" value="LysR family transcriptional regulator"/>
    <property type="match status" value="1"/>
</dbReference>
<dbReference type="EMBL" id="FWXH01000012">
    <property type="protein sequence ID" value="SMC26393.1"/>
    <property type="molecule type" value="Genomic_DNA"/>
</dbReference>
<dbReference type="InterPro" id="IPR005119">
    <property type="entry name" value="LysR_subst-bd"/>
</dbReference>
<dbReference type="InterPro" id="IPR000847">
    <property type="entry name" value="LysR_HTH_N"/>
</dbReference>
<name>A0A1W1XR02_9CLOT</name>
<dbReference type="Pfam" id="PF03466">
    <property type="entry name" value="LysR_substrate"/>
    <property type="match status" value="1"/>
</dbReference>
<dbReference type="STRING" id="1121291.SAMN02745134_02814"/>
<dbReference type="AlphaFoldDB" id="A0A1W1XR02"/>
<dbReference type="PRINTS" id="PR00039">
    <property type="entry name" value="HTHLYSR"/>
</dbReference>
<evidence type="ECO:0000256" key="1">
    <source>
        <dbReference type="ARBA" id="ARBA00009437"/>
    </source>
</evidence>
<dbReference type="Pfam" id="PF00126">
    <property type="entry name" value="HTH_1"/>
    <property type="match status" value="1"/>
</dbReference>
<organism evidence="6 7">
    <name type="scientific">Clostridium acidisoli DSM 12555</name>
    <dbReference type="NCBI Taxonomy" id="1121291"/>
    <lineage>
        <taxon>Bacteria</taxon>
        <taxon>Bacillati</taxon>
        <taxon>Bacillota</taxon>
        <taxon>Clostridia</taxon>
        <taxon>Eubacteriales</taxon>
        <taxon>Clostridiaceae</taxon>
        <taxon>Clostridium</taxon>
    </lineage>
</organism>
<gene>
    <name evidence="6" type="ORF">SAMN02745134_02814</name>
</gene>
<dbReference type="Proteomes" id="UP000192468">
    <property type="component" value="Unassembled WGS sequence"/>
</dbReference>
<comment type="similarity">
    <text evidence="1">Belongs to the LysR transcriptional regulatory family.</text>
</comment>
<dbReference type="InterPro" id="IPR036390">
    <property type="entry name" value="WH_DNA-bd_sf"/>
</dbReference>
<dbReference type="CDD" id="cd05466">
    <property type="entry name" value="PBP2_LTTR_substrate"/>
    <property type="match status" value="1"/>
</dbReference>
<dbReference type="OrthoDB" id="1825944at2"/>
<dbReference type="Gene3D" id="1.10.10.10">
    <property type="entry name" value="Winged helix-like DNA-binding domain superfamily/Winged helix DNA-binding domain"/>
    <property type="match status" value="1"/>
</dbReference>
<evidence type="ECO:0000313" key="7">
    <source>
        <dbReference type="Proteomes" id="UP000192468"/>
    </source>
</evidence>
<keyword evidence="7" id="KW-1185">Reference proteome</keyword>
<evidence type="ECO:0000313" key="6">
    <source>
        <dbReference type="EMBL" id="SMC26393.1"/>
    </source>
</evidence>
<dbReference type="SUPFAM" id="SSF46785">
    <property type="entry name" value="Winged helix' DNA-binding domain"/>
    <property type="match status" value="1"/>
</dbReference>
<evidence type="ECO:0000256" key="2">
    <source>
        <dbReference type="ARBA" id="ARBA00023015"/>
    </source>
</evidence>
<protein>
    <submittedName>
        <fullName evidence="6">DNA-binding transcriptional regulator, LysR family</fullName>
    </submittedName>
</protein>
<dbReference type="GO" id="GO:0003677">
    <property type="term" value="F:DNA binding"/>
    <property type="evidence" value="ECO:0007669"/>
    <property type="project" value="UniProtKB-KW"/>
</dbReference>
<accession>A0A1W1XR02</accession>
<keyword evidence="3 6" id="KW-0238">DNA-binding</keyword>
<evidence type="ECO:0000256" key="3">
    <source>
        <dbReference type="ARBA" id="ARBA00023125"/>
    </source>
</evidence>
<dbReference type="InterPro" id="IPR036388">
    <property type="entry name" value="WH-like_DNA-bd_sf"/>
</dbReference>
<dbReference type="Gene3D" id="3.40.190.290">
    <property type="match status" value="1"/>
</dbReference>
<evidence type="ECO:0000259" key="5">
    <source>
        <dbReference type="PROSITE" id="PS50931"/>
    </source>
</evidence>
<dbReference type="RefSeq" id="WP_084116620.1">
    <property type="nucleotide sequence ID" value="NZ_FWXH01000012.1"/>
</dbReference>
<reference evidence="6 7" key="1">
    <citation type="submission" date="2017-04" db="EMBL/GenBank/DDBJ databases">
        <authorList>
            <person name="Afonso C.L."/>
            <person name="Miller P.J."/>
            <person name="Scott M.A."/>
            <person name="Spackman E."/>
            <person name="Goraichik I."/>
            <person name="Dimitrov K.M."/>
            <person name="Suarez D.L."/>
            <person name="Swayne D.E."/>
        </authorList>
    </citation>
    <scope>NUCLEOTIDE SEQUENCE [LARGE SCALE GENOMIC DNA]</scope>
    <source>
        <strain evidence="6 7">DSM 12555</strain>
    </source>
</reference>
<proteinExistence type="inferred from homology"/>
<dbReference type="PANTHER" id="PTHR30419">
    <property type="entry name" value="HTH-TYPE TRANSCRIPTIONAL REGULATOR YBHD"/>
    <property type="match status" value="1"/>
</dbReference>
<dbReference type="GO" id="GO:0003700">
    <property type="term" value="F:DNA-binding transcription factor activity"/>
    <property type="evidence" value="ECO:0007669"/>
    <property type="project" value="InterPro"/>
</dbReference>
<dbReference type="PROSITE" id="PS50931">
    <property type="entry name" value="HTH_LYSR"/>
    <property type="match status" value="1"/>
</dbReference>
<keyword evidence="2" id="KW-0805">Transcription regulation</keyword>
<sequence>MDFNQLEYVMAIIEEKSISKAAKKLYISQPSLSQYIIRLEERLGVKLFDRTGKSLSLTFAGKKYVETAKIMLDLNKKLQRELRDIADSKKGRIIIGIPNQTSRYILPLILPEFHKQFPEIELVIEEEVTMQLEEMLIEGKIDIAILNLPIKHDKILYEPISVERIFLVSPENYDFGSKMQLNNGQKLYFSYLRDEEFILLKQGQNMRITADKIFQRAQMEPRIILEVTNLDTAKRIAAAGMGFTFVPENVVWLSNAEKYKNYFLVDDITFTIVVAYRPNEYLTEATRKFITMTKSIVALNNKIRTNNSRNYPKIYIK</sequence>
<dbReference type="SUPFAM" id="SSF53850">
    <property type="entry name" value="Periplasmic binding protein-like II"/>
    <property type="match status" value="1"/>
</dbReference>